<dbReference type="Proteomes" id="UP000257109">
    <property type="component" value="Unassembled WGS sequence"/>
</dbReference>
<comment type="caution">
    <text evidence="2">The sequence shown here is derived from an EMBL/GenBank/DDBJ whole genome shotgun (WGS) entry which is preliminary data.</text>
</comment>
<dbReference type="EMBL" id="QJKJ01007242">
    <property type="protein sequence ID" value="RDX83811.1"/>
    <property type="molecule type" value="Genomic_DNA"/>
</dbReference>
<evidence type="ECO:0000313" key="3">
    <source>
        <dbReference type="Proteomes" id="UP000257109"/>
    </source>
</evidence>
<sequence length="66" mass="7460">MILKDDGDIESDSSQEDSSKNDGYSSDETSCKGDLFMTSIKVVFAYYPPLETLYTSMVELKRRNAH</sequence>
<gene>
    <name evidence="2" type="ORF">CR513_35243</name>
</gene>
<keyword evidence="3" id="KW-1185">Reference proteome</keyword>
<organism evidence="2 3">
    <name type="scientific">Mucuna pruriens</name>
    <name type="common">Velvet bean</name>
    <name type="synonym">Dolichos pruriens</name>
    <dbReference type="NCBI Taxonomy" id="157652"/>
    <lineage>
        <taxon>Eukaryota</taxon>
        <taxon>Viridiplantae</taxon>
        <taxon>Streptophyta</taxon>
        <taxon>Embryophyta</taxon>
        <taxon>Tracheophyta</taxon>
        <taxon>Spermatophyta</taxon>
        <taxon>Magnoliopsida</taxon>
        <taxon>eudicotyledons</taxon>
        <taxon>Gunneridae</taxon>
        <taxon>Pentapetalae</taxon>
        <taxon>rosids</taxon>
        <taxon>fabids</taxon>
        <taxon>Fabales</taxon>
        <taxon>Fabaceae</taxon>
        <taxon>Papilionoideae</taxon>
        <taxon>50 kb inversion clade</taxon>
        <taxon>NPAAA clade</taxon>
        <taxon>indigoferoid/millettioid clade</taxon>
        <taxon>Phaseoleae</taxon>
        <taxon>Mucuna</taxon>
    </lineage>
</organism>
<name>A0A371FZV5_MUCPR</name>
<evidence type="ECO:0000256" key="1">
    <source>
        <dbReference type="SAM" id="MobiDB-lite"/>
    </source>
</evidence>
<reference evidence="2" key="1">
    <citation type="submission" date="2018-05" db="EMBL/GenBank/DDBJ databases">
        <title>Draft genome of Mucuna pruriens seed.</title>
        <authorList>
            <person name="Nnadi N.E."/>
            <person name="Vos R."/>
            <person name="Hasami M.H."/>
            <person name="Devisetty U.K."/>
            <person name="Aguiy J.C."/>
        </authorList>
    </citation>
    <scope>NUCLEOTIDE SEQUENCE [LARGE SCALE GENOMIC DNA]</scope>
    <source>
        <strain evidence="2">JCA_2017</strain>
    </source>
</reference>
<feature type="non-terminal residue" evidence="2">
    <location>
        <position position="1"/>
    </location>
</feature>
<protein>
    <submittedName>
        <fullName evidence="2">Uncharacterized protein</fullName>
    </submittedName>
</protein>
<dbReference type="AlphaFoldDB" id="A0A371FZV5"/>
<accession>A0A371FZV5</accession>
<proteinExistence type="predicted"/>
<feature type="region of interest" description="Disordered" evidence="1">
    <location>
        <begin position="1"/>
        <end position="31"/>
    </location>
</feature>
<evidence type="ECO:0000313" key="2">
    <source>
        <dbReference type="EMBL" id="RDX83811.1"/>
    </source>
</evidence>